<name>A0ABW0EY40_9HYPH</name>
<sequence>MILTESRIAGVFVVDIAPQADERGHFARCYCAEVFGRHGIRFAPVQCNLSFNPYRGTLRGLHYQAPPVPDAKLVRCTRGAIFDVVVDLRPGSPTRGEWIGVELSADDGRALFVPEGCAHGFQTLRPESEVFYMMGAPYRAELARGARWNDPAFGIAWPEPAPRLNARDAAYPNHRA</sequence>
<evidence type="ECO:0000256" key="5">
    <source>
        <dbReference type="ARBA" id="ARBA00029758"/>
    </source>
</evidence>
<dbReference type="PANTHER" id="PTHR21047:SF2">
    <property type="entry name" value="THYMIDINE DIPHOSPHO-4-KETO-RHAMNOSE 3,5-EPIMERASE"/>
    <property type="match status" value="1"/>
</dbReference>
<dbReference type="RefSeq" id="WP_158445176.1">
    <property type="nucleotide sequence ID" value="NZ_JAOAOS010000001.1"/>
</dbReference>
<comment type="function">
    <text evidence="2">Catalyzes the epimerization of the C3' and C5'positions of dTDP-6-deoxy-D-xylo-4-hexulose, forming dTDP-6-deoxy-L-lyxo-4-hexulose.</text>
</comment>
<dbReference type="CDD" id="cd00438">
    <property type="entry name" value="cupin_RmlC"/>
    <property type="match status" value="1"/>
</dbReference>
<accession>A0ABW0EY40</accession>
<organism evidence="8 9">
    <name type="scientific">Bosea minatitlanensis</name>
    <dbReference type="NCBI Taxonomy" id="128782"/>
    <lineage>
        <taxon>Bacteria</taxon>
        <taxon>Pseudomonadati</taxon>
        <taxon>Pseudomonadota</taxon>
        <taxon>Alphaproteobacteria</taxon>
        <taxon>Hyphomicrobiales</taxon>
        <taxon>Boseaceae</taxon>
        <taxon>Bosea</taxon>
    </lineage>
</organism>
<protein>
    <recommendedName>
        <fullName evidence="4">dTDP-4-dehydrorhamnose 3,5-epimerase</fullName>
        <ecNumber evidence="3">5.1.3.13</ecNumber>
    </recommendedName>
    <alternativeName>
        <fullName evidence="6">Thymidine diphospho-4-keto-rhamnose 3,5-epimerase</fullName>
    </alternativeName>
    <alternativeName>
        <fullName evidence="5">dTDP-4-keto-6-deoxyglucose 3,5-epimerase</fullName>
    </alternativeName>
    <alternativeName>
        <fullName evidence="7">dTDP-6-deoxy-D-xylo-4-hexulose 3,5-epimerase</fullName>
    </alternativeName>
</protein>
<dbReference type="SUPFAM" id="SSF51182">
    <property type="entry name" value="RmlC-like cupins"/>
    <property type="match status" value="1"/>
</dbReference>
<gene>
    <name evidence="8" type="ORF">ACFPK2_03585</name>
</gene>
<evidence type="ECO:0000256" key="1">
    <source>
        <dbReference type="ARBA" id="ARBA00001298"/>
    </source>
</evidence>
<evidence type="ECO:0000256" key="2">
    <source>
        <dbReference type="ARBA" id="ARBA00001997"/>
    </source>
</evidence>
<evidence type="ECO:0000313" key="9">
    <source>
        <dbReference type="Proteomes" id="UP001595976"/>
    </source>
</evidence>
<reference evidence="9" key="1">
    <citation type="journal article" date="2019" name="Int. J. Syst. Evol. Microbiol.">
        <title>The Global Catalogue of Microorganisms (GCM) 10K type strain sequencing project: providing services to taxonomists for standard genome sequencing and annotation.</title>
        <authorList>
            <consortium name="The Broad Institute Genomics Platform"/>
            <consortium name="The Broad Institute Genome Sequencing Center for Infectious Disease"/>
            <person name="Wu L."/>
            <person name="Ma J."/>
        </authorList>
    </citation>
    <scope>NUCLEOTIDE SEQUENCE [LARGE SCALE GENOMIC DNA]</scope>
    <source>
        <strain evidence="9">CGMCC 1.15643</strain>
    </source>
</reference>
<dbReference type="InterPro" id="IPR000888">
    <property type="entry name" value="RmlC-like"/>
</dbReference>
<evidence type="ECO:0000313" key="8">
    <source>
        <dbReference type="EMBL" id="MFC5292067.1"/>
    </source>
</evidence>
<dbReference type="InterPro" id="IPR014710">
    <property type="entry name" value="RmlC-like_jellyroll"/>
</dbReference>
<dbReference type="InterPro" id="IPR011051">
    <property type="entry name" value="RmlC_Cupin_sf"/>
</dbReference>
<comment type="caution">
    <text evidence="8">The sequence shown here is derived from an EMBL/GenBank/DDBJ whole genome shotgun (WGS) entry which is preliminary data.</text>
</comment>
<dbReference type="Pfam" id="PF00908">
    <property type="entry name" value="dTDP_sugar_isom"/>
    <property type="match status" value="1"/>
</dbReference>
<proteinExistence type="predicted"/>
<dbReference type="Gene3D" id="2.60.120.10">
    <property type="entry name" value="Jelly Rolls"/>
    <property type="match status" value="1"/>
</dbReference>
<dbReference type="PANTHER" id="PTHR21047">
    <property type="entry name" value="DTDP-6-DEOXY-D-GLUCOSE-3,5 EPIMERASE"/>
    <property type="match status" value="1"/>
</dbReference>
<dbReference type="Proteomes" id="UP001595976">
    <property type="component" value="Unassembled WGS sequence"/>
</dbReference>
<evidence type="ECO:0000256" key="3">
    <source>
        <dbReference type="ARBA" id="ARBA00012098"/>
    </source>
</evidence>
<comment type="catalytic activity">
    <reaction evidence="1">
        <text>dTDP-4-dehydro-6-deoxy-alpha-D-glucose = dTDP-4-dehydro-beta-L-rhamnose</text>
        <dbReference type="Rhea" id="RHEA:16969"/>
        <dbReference type="ChEBI" id="CHEBI:57649"/>
        <dbReference type="ChEBI" id="CHEBI:62830"/>
        <dbReference type="EC" id="5.1.3.13"/>
    </reaction>
</comment>
<keyword evidence="9" id="KW-1185">Reference proteome</keyword>
<evidence type="ECO:0000256" key="4">
    <source>
        <dbReference type="ARBA" id="ARBA00019595"/>
    </source>
</evidence>
<dbReference type="EC" id="5.1.3.13" evidence="3"/>
<evidence type="ECO:0000256" key="6">
    <source>
        <dbReference type="ARBA" id="ARBA00031424"/>
    </source>
</evidence>
<evidence type="ECO:0000256" key="7">
    <source>
        <dbReference type="ARBA" id="ARBA00033311"/>
    </source>
</evidence>
<dbReference type="EMBL" id="JBHSLI010000001">
    <property type="protein sequence ID" value="MFC5292067.1"/>
    <property type="molecule type" value="Genomic_DNA"/>
</dbReference>